<dbReference type="PANTHER" id="PTHR10887:SF522">
    <property type="entry name" value="P-LOOP CONTAINING NUCLEOSIDE TRIPHOSPHATE HYDROLASES SUPERFAMILY PROTEIN"/>
    <property type="match status" value="1"/>
</dbReference>
<reference evidence="2 3" key="2">
    <citation type="journal article" date="2017" name="Front. Plant Sci.">
        <title>Gene Classification and Mining of Molecular Markers Useful in Red Clover (Trifolium pratense) Breeding.</title>
        <authorList>
            <person name="Istvanek J."/>
            <person name="Dluhosova J."/>
            <person name="Dluhos P."/>
            <person name="Patkova L."/>
            <person name="Nedelnik J."/>
            <person name="Repkova J."/>
        </authorList>
    </citation>
    <scope>NUCLEOTIDE SEQUENCE [LARGE SCALE GENOMIC DNA]</scope>
    <source>
        <strain evidence="3">cv. Tatra</strain>
        <tissue evidence="2">Young leaves</tissue>
    </source>
</reference>
<comment type="caution">
    <text evidence="2">The sequence shown here is derived from an EMBL/GenBank/DDBJ whole genome shotgun (WGS) entry which is preliminary data.</text>
</comment>
<dbReference type="InterPro" id="IPR041677">
    <property type="entry name" value="DNA2/NAM7_AAA_11"/>
</dbReference>
<feature type="non-terminal residue" evidence="2">
    <location>
        <position position="58"/>
    </location>
</feature>
<dbReference type="InterPro" id="IPR045055">
    <property type="entry name" value="DNA2/NAM7-like"/>
</dbReference>
<feature type="domain" description="DNA2/NAM7 helicase helicase" evidence="1">
    <location>
        <begin position="2"/>
        <end position="57"/>
    </location>
</feature>
<dbReference type="EMBL" id="ASHM01261496">
    <property type="protein sequence ID" value="PNX69965.1"/>
    <property type="molecule type" value="Genomic_DNA"/>
</dbReference>
<dbReference type="Pfam" id="PF13086">
    <property type="entry name" value="AAA_11"/>
    <property type="match status" value="1"/>
</dbReference>
<dbReference type="PANTHER" id="PTHR10887">
    <property type="entry name" value="DNA2/NAM7 HELICASE FAMILY"/>
    <property type="match status" value="1"/>
</dbReference>
<evidence type="ECO:0000259" key="1">
    <source>
        <dbReference type="Pfam" id="PF13086"/>
    </source>
</evidence>
<proteinExistence type="predicted"/>
<dbReference type="InterPro" id="IPR027417">
    <property type="entry name" value="P-loop_NTPase"/>
</dbReference>
<sequence>MKKCHHNDPIKLIWGPPGTGKTKTVASMLFCLLKLRMRTVTCAPTNTAVLAVASRLHT</sequence>
<dbReference type="Proteomes" id="UP000236291">
    <property type="component" value="Unassembled WGS sequence"/>
</dbReference>
<organism evidence="2 3">
    <name type="scientific">Trifolium pratense</name>
    <name type="common">Red clover</name>
    <dbReference type="NCBI Taxonomy" id="57577"/>
    <lineage>
        <taxon>Eukaryota</taxon>
        <taxon>Viridiplantae</taxon>
        <taxon>Streptophyta</taxon>
        <taxon>Embryophyta</taxon>
        <taxon>Tracheophyta</taxon>
        <taxon>Spermatophyta</taxon>
        <taxon>Magnoliopsida</taxon>
        <taxon>eudicotyledons</taxon>
        <taxon>Gunneridae</taxon>
        <taxon>Pentapetalae</taxon>
        <taxon>rosids</taxon>
        <taxon>fabids</taxon>
        <taxon>Fabales</taxon>
        <taxon>Fabaceae</taxon>
        <taxon>Papilionoideae</taxon>
        <taxon>50 kb inversion clade</taxon>
        <taxon>NPAAA clade</taxon>
        <taxon>Hologalegina</taxon>
        <taxon>IRL clade</taxon>
        <taxon>Trifolieae</taxon>
        <taxon>Trifolium</taxon>
    </lineage>
</organism>
<evidence type="ECO:0000313" key="3">
    <source>
        <dbReference type="Proteomes" id="UP000236291"/>
    </source>
</evidence>
<dbReference type="GO" id="GO:0004386">
    <property type="term" value="F:helicase activity"/>
    <property type="evidence" value="ECO:0007669"/>
    <property type="project" value="InterPro"/>
</dbReference>
<dbReference type="AlphaFoldDB" id="A0A2K3KUL0"/>
<protein>
    <submittedName>
        <fullName evidence="2">Regulator of nonsense transcripts-like protein</fullName>
    </submittedName>
</protein>
<evidence type="ECO:0000313" key="2">
    <source>
        <dbReference type="EMBL" id="PNX69965.1"/>
    </source>
</evidence>
<accession>A0A2K3KUL0</accession>
<dbReference type="SUPFAM" id="SSF52540">
    <property type="entry name" value="P-loop containing nucleoside triphosphate hydrolases"/>
    <property type="match status" value="1"/>
</dbReference>
<dbReference type="Gene3D" id="3.40.50.300">
    <property type="entry name" value="P-loop containing nucleotide triphosphate hydrolases"/>
    <property type="match status" value="1"/>
</dbReference>
<gene>
    <name evidence="2" type="ORF">L195_g064671</name>
</gene>
<reference evidence="2 3" key="1">
    <citation type="journal article" date="2014" name="Am. J. Bot.">
        <title>Genome assembly and annotation for red clover (Trifolium pratense; Fabaceae).</title>
        <authorList>
            <person name="Istvanek J."/>
            <person name="Jaros M."/>
            <person name="Krenek A."/>
            <person name="Repkova J."/>
        </authorList>
    </citation>
    <scope>NUCLEOTIDE SEQUENCE [LARGE SCALE GENOMIC DNA]</scope>
    <source>
        <strain evidence="3">cv. Tatra</strain>
        <tissue evidence="2">Young leaves</tissue>
    </source>
</reference>
<name>A0A2K3KUL0_TRIPR</name>